<evidence type="ECO:0000313" key="4">
    <source>
        <dbReference type="Proteomes" id="UP001155128"/>
    </source>
</evidence>
<name>A0A9X2J4V2_9SPHN</name>
<proteinExistence type="predicted"/>
<dbReference type="SUPFAM" id="SSF56601">
    <property type="entry name" value="beta-lactamase/transpeptidase-like"/>
    <property type="match status" value="1"/>
</dbReference>
<accession>A0A9X2J4V2</accession>
<evidence type="ECO:0000256" key="1">
    <source>
        <dbReference type="SAM" id="SignalP"/>
    </source>
</evidence>
<gene>
    <name evidence="3" type="ORF">NDO55_07210</name>
</gene>
<dbReference type="AlphaFoldDB" id="A0A9X2J4V2"/>
<dbReference type="RefSeq" id="WP_252113805.1">
    <property type="nucleotide sequence ID" value="NZ_JAMSHT010000001.1"/>
</dbReference>
<keyword evidence="4" id="KW-1185">Reference proteome</keyword>
<comment type="caution">
    <text evidence="3">The sequence shown here is derived from an EMBL/GenBank/DDBJ whole genome shotgun (WGS) entry which is preliminary data.</text>
</comment>
<protein>
    <submittedName>
        <fullName evidence="3">Beta-lactamase family protein</fullName>
    </submittedName>
</protein>
<dbReference type="InterPro" id="IPR012338">
    <property type="entry name" value="Beta-lactam/transpept-like"/>
</dbReference>
<dbReference type="PANTHER" id="PTHR46825:SF9">
    <property type="entry name" value="BETA-LACTAMASE-RELATED DOMAIN-CONTAINING PROTEIN"/>
    <property type="match status" value="1"/>
</dbReference>
<dbReference type="Pfam" id="PF00144">
    <property type="entry name" value="Beta-lactamase"/>
    <property type="match status" value="1"/>
</dbReference>
<dbReference type="InterPro" id="IPR050491">
    <property type="entry name" value="AmpC-like"/>
</dbReference>
<dbReference type="InterPro" id="IPR001466">
    <property type="entry name" value="Beta-lactam-related"/>
</dbReference>
<feature type="chain" id="PRO_5040877637" evidence="1">
    <location>
        <begin position="29"/>
        <end position="472"/>
    </location>
</feature>
<reference evidence="3" key="1">
    <citation type="submission" date="2022-06" db="EMBL/GenBank/DDBJ databases">
        <title>Sphingomicrobium sedimins sp. nov., a marine bacterium isolated from tidal flat.</title>
        <authorList>
            <person name="Kim C.-H."/>
            <person name="Yoo Y."/>
            <person name="Kim J.-J."/>
        </authorList>
    </citation>
    <scope>NUCLEOTIDE SEQUENCE</scope>
    <source>
        <strain evidence="3">GRR-S6-50</strain>
    </source>
</reference>
<sequence length="472" mass="51528">MGNEQGMMMKAMKFLALAPLMLASPALAQPLSEAEREAVDAIISSIEVGKAPGYAIGVVRGGETVFEATDGLADMSHGNAITPDTVFNIASVAKQFTAMMILQLAEDGRIDLDEDFRTYLPNAMPGIEDEITVRQLLRHRSGIRDIFDLWGLTGITWYENRLRNREAMALLNRQTDLNFAPGSDFLYSNSNYILLAEMIANVTGEPFYEVANGFFASLGMDDTLVRRRYGVVIPDLARGYMNFGSWLENPDIANTQGDGFVYSSLTDQLAYEAILQGAPGPLAPELIELSQSRPEGGGYGFGLEHTDTNGLHDIYHQGSTGAYNAYTLRYPEQRLSIVVLSNASNLPIVQAVNNIGIALLGDALPPAPPPSQPSGPRNVVTMEAAYDAGTLAAMEGRYVNAETDTVIVLEQGEGMAFTMSKNGRARDAVADGYDRLVWNNYVFRGVRDEAGNVIALSVDNNRIRNVRFDRED</sequence>
<dbReference type="EMBL" id="JAMSHT010000001">
    <property type="protein sequence ID" value="MCM8557607.1"/>
    <property type="molecule type" value="Genomic_DNA"/>
</dbReference>
<feature type="signal peptide" evidence="1">
    <location>
        <begin position="1"/>
        <end position="28"/>
    </location>
</feature>
<dbReference type="Proteomes" id="UP001155128">
    <property type="component" value="Unassembled WGS sequence"/>
</dbReference>
<dbReference type="Gene3D" id="3.40.710.10">
    <property type="entry name" value="DD-peptidase/beta-lactamase superfamily"/>
    <property type="match status" value="1"/>
</dbReference>
<keyword evidence="1" id="KW-0732">Signal</keyword>
<organism evidence="3 4">
    <name type="scientific">Sphingomicrobium sediminis</name>
    <dbReference type="NCBI Taxonomy" id="2950949"/>
    <lineage>
        <taxon>Bacteria</taxon>
        <taxon>Pseudomonadati</taxon>
        <taxon>Pseudomonadota</taxon>
        <taxon>Alphaproteobacteria</taxon>
        <taxon>Sphingomonadales</taxon>
        <taxon>Sphingomonadaceae</taxon>
        <taxon>Sphingomicrobium</taxon>
    </lineage>
</organism>
<feature type="domain" description="Beta-lactamase-related" evidence="2">
    <location>
        <begin position="49"/>
        <end position="346"/>
    </location>
</feature>
<dbReference type="PANTHER" id="PTHR46825">
    <property type="entry name" value="D-ALANYL-D-ALANINE-CARBOXYPEPTIDASE/ENDOPEPTIDASE AMPH"/>
    <property type="match status" value="1"/>
</dbReference>
<evidence type="ECO:0000313" key="3">
    <source>
        <dbReference type="EMBL" id="MCM8557607.1"/>
    </source>
</evidence>
<evidence type="ECO:0000259" key="2">
    <source>
        <dbReference type="Pfam" id="PF00144"/>
    </source>
</evidence>